<reference evidence="1" key="1">
    <citation type="journal article" date="2023" name="Mol. Phylogenet. Evol.">
        <title>Genome-scale phylogeny and comparative genomics of the fungal order Sordariales.</title>
        <authorList>
            <person name="Hensen N."/>
            <person name="Bonometti L."/>
            <person name="Westerberg I."/>
            <person name="Brannstrom I.O."/>
            <person name="Guillou S."/>
            <person name="Cros-Aarteil S."/>
            <person name="Calhoun S."/>
            <person name="Haridas S."/>
            <person name="Kuo A."/>
            <person name="Mondo S."/>
            <person name="Pangilinan J."/>
            <person name="Riley R."/>
            <person name="LaButti K."/>
            <person name="Andreopoulos B."/>
            <person name="Lipzen A."/>
            <person name="Chen C."/>
            <person name="Yan M."/>
            <person name="Daum C."/>
            <person name="Ng V."/>
            <person name="Clum A."/>
            <person name="Steindorff A."/>
            <person name="Ohm R.A."/>
            <person name="Martin F."/>
            <person name="Silar P."/>
            <person name="Natvig D.O."/>
            <person name="Lalanne C."/>
            <person name="Gautier V."/>
            <person name="Ament-Velasquez S.L."/>
            <person name="Kruys A."/>
            <person name="Hutchinson M.I."/>
            <person name="Powell A.J."/>
            <person name="Barry K."/>
            <person name="Miller A.N."/>
            <person name="Grigoriev I.V."/>
            <person name="Debuchy R."/>
            <person name="Gladieux P."/>
            <person name="Hiltunen Thoren M."/>
            <person name="Johannesson H."/>
        </authorList>
    </citation>
    <scope>NUCLEOTIDE SEQUENCE</scope>
    <source>
        <strain evidence="1">PSN293</strain>
    </source>
</reference>
<name>A0AAN6YF36_9PEZI</name>
<keyword evidence="2" id="KW-1185">Reference proteome</keyword>
<proteinExistence type="predicted"/>
<evidence type="ECO:0000313" key="1">
    <source>
        <dbReference type="EMBL" id="KAK4215447.1"/>
    </source>
</evidence>
<dbReference type="Gene3D" id="3.90.70.80">
    <property type="match status" value="1"/>
</dbReference>
<organism evidence="1 2">
    <name type="scientific">Rhypophila decipiens</name>
    <dbReference type="NCBI Taxonomy" id="261697"/>
    <lineage>
        <taxon>Eukaryota</taxon>
        <taxon>Fungi</taxon>
        <taxon>Dikarya</taxon>
        <taxon>Ascomycota</taxon>
        <taxon>Pezizomycotina</taxon>
        <taxon>Sordariomycetes</taxon>
        <taxon>Sordariomycetidae</taxon>
        <taxon>Sordariales</taxon>
        <taxon>Naviculisporaceae</taxon>
        <taxon>Rhypophila</taxon>
    </lineage>
</organism>
<dbReference type="AlphaFoldDB" id="A0AAN6YF36"/>
<feature type="non-terminal residue" evidence="1">
    <location>
        <position position="1"/>
    </location>
</feature>
<protein>
    <recommendedName>
        <fullName evidence="3">OTU domain-containing protein</fullName>
    </recommendedName>
</protein>
<sequence>LYSGFPMVENVVFVAHPNFSGGVGDGNCYFTAMALLLYGTSSAWLRVKAEHLYYLEKVLINKDHVRHKFYKCQNAVDSTTNASGRGFKGAWEGEVNLWERLQIPNCWTSDEMCALTADVYGVFLVLYSFTTSATSEYGADTVYDLRTYGAFNSRHLFAAFKGGNHFVPLVPNTFHHYEVRLPRIS</sequence>
<dbReference type="Proteomes" id="UP001301769">
    <property type="component" value="Unassembled WGS sequence"/>
</dbReference>
<gene>
    <name evidence="1" type="ORF">QBC37DRAFT_248906</name>
</gene>
<reference evidence="1" key="2">
    <citation type="submission" date="2023-05" db="EMBL/GenBank/DDBJ databases">
        <authorList>
            <consortium name="Lawrence Berkeley National Laboratory"/>
            <person name="Steindorff A."/>
            <person name="Hensen N."/>
            <person name="Bonometti L."/>
            <person name="Westerberg I."/>
            <person name="Brannstrom I.O."/>
            <person name="Guillou S."/>
            <person name="Cros-Aarteil S."/>
            <person name="Calhoun S."/>
            <person name="Haridas S."/>
            <person name="Kuo A."/>
            <person name="Mondo S."/>
            <person name="Pangilinan J."/>
            <person name="Riley R."/>
            <person name="Labutti K."/>
            <person name="Andreopoulos B."/>
            <person name="Lipzen A."/>
            <person name="Chen C."/>
            <person name="Yanf M."/>
            <person name="Daum C."/>
            <person name="Ng V."/>
            <person name="Clum A."/>
            <person name="Ohm R."/>
            <person name="Martin F."/>
            <person name="Silar P."/>
            <person name="Natvig D."/>
            <person name="Lalanne C."/>
            <person name="Gautier V."/>
            <person name="Ament-Velasquez S.L."/>
            <person name="Kruys A."/>
            <person name="Hutchinson M.I."/>
            <person name="Powell A.J."/>
            <person name="Barry K."/>
            <person name="Miller A.N."/>
            <person name="Grigoriev I.V."/>
            <person name="Debuchy R."/>
            <person name="Gladieux P."/>
            <person name="Thoren M.H."/>
            <person name="Johannesson H."/>
        </authorList>
    </citation>
    <scope>NUCLEOTIDE SEQUENCE</scope>
    <source>
        <strain evidence="1">PSN293</strain>
    </source>
</reference>
<evidence type="ECO:0000313" key="2">
    <source>
        <dbReference type="Proteomes" id="UP001301769"/>
    </source>
</evidence>
<accession>A0AAN6YF36</accession>
<feature type="non-terminal residue" evidence="1">
    <location>
        <position position="185"/>
    </location>
</feature>
<comment type="caution">
    <text evidence="1">The sequence shown here is derived from an EMBL/GenBank/DDBJ whole genome shotgun (WGS) entry which is preliminary data.</text>
</comment>
<dbReference type="EMBL" id="MU858079">
    <property type="protein sequence ID" value="KAK4215447.1"/>
    <property type="molecule type" value="Genomic_DNA"/>
</dbReference>
<evidence type="ECO:0008006" key="3">
    <source>
        <dbReference type="Google" id="ProtNLM"/>
    </source>
</evidence>
<dbReference type="CDD" id="cd22744">
    <property type="entry name" value="OTU"/>
    <property type="match status" value="1"/>
</dbReference>